<gene>
    <name evidence="4" type="ORF">MNBD_GAMMA16-1286</name>
</gene>
<dbReference type="GO" id="GO:1902201">
    <property type="term" value="P:negative regulation of bacterial-type flagellum-dependent cell motility"/>
    <property type="evidence" value="ECO:0007669"/>
    <property type="project" value="TreeGrafter"/>
</dbReference>
<evidence type="ECO:0000256" key="1">
    <source>
        <dbReference type="SAM" id="Coils"/>
    </source>
</evidence>
<feature type="domain" description="Response regulatory" evidence="2">
    <location>
        <begin position="19"/>
        <end position="136"/>
    </location>
</feature>
<dbReference type="GO" id="GO:0005886">
    <property type="term" value="C:plasma membrane"/>
    <property type="evidence" value="ECO:0007669"/>
    <property type="project" value="TreeGrafter"/>
</dbReference>
<dbReference type="AlphaFoldDB" id="A0A3B0Z348"/>
<name>A0A3B0Z348_9ZZZZ</name>
<evidence type="ECO:0000259" key="2">
    <source>
        <dbReference type="PROSITE" id="PS50110"/>
    </source>
</evidence>
<dbReference type="Pfam" id="PF00072">
    <property type="entry name" value="Response_reg"/>
    <property type="match status" value="1"/>
</dbReference>
<dbReference type="SUPFAM" id="SSF52172">
    <property type="entry name" value="CheY-like"/>
    <property type="match status" value="1"/>
</dbReference>
<keyword evidence="1" id="KW-0175">Coiled coil</keyword>
<dbReference type="SMART" id="SM00267">
    <property type="entry name" value="GGDEF"/>
    <property type="match status" value="1"/>
</dbReference>
<dbReference type="InterPro" id="IPR011006">
    <property type="entry name" value="CheY-like_superfamily"/>
</dbReference>
<feature type="domain" description="GGDEF" evidence="3">
    <location>
        <begin position="200"/>
        <end position="337"/>
    </location>
</feature>
<dbReference type="PANTHER" id="PTHR45138:SF9">
    <property type="entry name" value="DIGUANYLATE CYCLASE DGCM-RELATED"/>
    <property type="match status" value="1"/>
</dbReference>
<dbReference type="PROSITE" id="PS50887">
    <property type="entry name" value="GGDEF"/>
    <property type="match status" value="1"/>
</dbReference>
<feature type="coiled-coil region" evidence="1">
    <location>
        <begin position="145"/>
        <end position="172"/>
    </location>
</feature>
<dbReference type="InterPro" id="IPR029787">
    <property type="entry name" value="Nucleotide_cyclase"/>
</dbReference>
<evidence type="ECO:0000259" key="3">
    <source>
        <dbReference type="PROSITE" id="PS50887"/>
    </source>
</evidence>
<dbReference type="InterPro" id="IPR043128">
    <property type="entry name" value="Rev_trsase/Diguanyl_cyclase"/>
</dbReference>
<proteinExistence type="predicted"/>
<dbReference type="PANTHER" id="PTHR45138">
    <property type="entry name" value="REGULATORY COMPONENTS OF SENSORY TRANSDUCTION SYSTEM"/>
    <property type="match status" value="1"/>
</dbReference>
<evidence type="ECO:0000313" key="4">
    <source>
        <dbReference type="EMBL" id="VAW87698.1"/>
    </source>
</evidence>
<dbReference type="NCBIfam" id="TIGR00254">
    <property type="entry name" value="GGDEF"/>
    <property type="match status" value="1"/>
</dbReference>
<dbReference type="EMBL" id="UOFO01000129">
    <property type="protein sequence ID" value="VAW87698.1"/>
    <property type="molecule type" value="Genomic_DNA"/>
</dbReference>
<dbReference type="InterPro" id="IPR001789">
    <property type="entry name" value="Sig_transdc_resp-reg_receiver"/>
</dbReference>
<dbReference type="PROSITE" id="PS50110">
    <property type="entry name" value="RESPONSE_REGULATORY"/>
    <property type="match status" value="1"/>
</dbReference>
<dbReference type="SMART" id="SM00448">
    <property type="entry name" value="REC"/>
    <property type="match status" value="1"/>
</dbReference>
<dbReference type="FunFam" id="3.30.70.270:FF:000001">
    <property type="entry name" value="Diguanylate cyclase domain protein"/>
    <property type="match status" value="1"/>
</dbReference>
<dbReference type="InterPro" id="IPR050469">
    <property type="entry name" value="Diguanylate_Cyclase"/>
</dbReference>
<dbReference type="InterPro" id="IPR000160">
    <property type="entry name" value="GGDEF_dom"/>
</dbReference>
<sequence length="344" mass="38915">MTTADNEELLSPKNNIAVRVLLIDDQRIIAEAFRRMVMDDAEIEMHYCSDPSRALIEVQSFRPTVILQDLVMPDVDGLSLLKQFQKDKEARSIPVIVLTTKEDPKIKSEAFAMGASDYLVKFPDKIEVIARLKAHSRSYLAQQQRDAAYKDLTQLKAELERKNRELEVLSCRDALTGILNRRGFDNYLSKEWYRAIREKKNLGLLIIDVDFFKPFNDNYGHQQGDLCLQQIAVALEAGLKRASDVVARYGGEEFSVVLPNTNMEGALLIAETVREFVEALLIKHEYSKVSDVVTVSIGVMCLQPVADDALESLIARADKALYHAKHSGRNRCCTYQPELEKCSS</sequence>
<protein>
    <submittedName>
        <fullName evidence="4">Two-component transcriptional response regulator, LuxR family</fullName>
    </submittedName>
</protein>
<dbReference type="GO" id="GO:0000160">
    <property type="term" value="P:phosphorelay signal transduction system"/>
    <property type="evidence" value="ECO:0007669"/>
    <property type="project" value="InterPro"/>
</dbReference>
<dbReference type="CDD" id="cd01949">
    <property type="entry name" value="GGDEF"/>
    <property type="match status" value="1"/>
</dbReference>
<dbReference type="GO" id="GO:0043709">
    <property type="term" value="P:cell adhesion involved in single-species biofilm formation"/>
    <property type="evidence" value="ECO:0007669"/>
    <property type="project" value="TreeGrafter"/>
</dbReference>
<dbReference type="SUPFAM" id="SSF55073">
    <property type="entry name" value="Nucleotide cyclase"/>
    <property type="match status" value="1"/>
</dbReference>
<dbReference type="Gene3D" id="3.30.70.270">
    <property type="match status" value="1"/>
</dbReference>
<reference evidence="4" key="1">
    <citation type="submission" date="2018-06" db="EMBL/GenBank/DDBJ databases">
        <authorList>
            <person name="Zhirakovskaya E."/>
        </authorList>
    </citation>
    <scope>NUCLEOTIDE SEQUENCE</scope>
</reference>
<organism evidence="4">
    <name type="scientific">hydrothermal vent metagenome</name>
    <dbReference type="NCBI Taxonomy" id="652676"/>
    <lineage>
        <taxon>unclassified sequences</taxon>
        <taxon>metagenomes</taxon>
        <taxon>ecological metagenomes</taxon>
    </lineage>
</organism>
<accession>A0A3B0Z348</accession>
<dbReference type="Gene3D" id="3.40.50.2300">
    <property type="match status" value="1"/>
</dbReference>
<dbReference type="Pfam" id="PF00990">
    <property type="entry name" value="GGDEF"/>
    <property type="match status" value="1"/>
</dbReference>
<dbReference type="GO" id="GO:0052621">
    <property type="term" value="F:diguanylate cyclase activity"/>
    <property type="evidence" value="ECO:0007669"/>
    <property type="project" value="TreeGrafter"/>
</dbReference>